<dbReference type="EMBL" id="AP022843">
    <property type="protein sequence ID" value="BCB07725.1"/>
    <property type="molecule type" value="Genomic_DNA"/>
</dbReference>
<gene>
    <name evidence="1" type="primary">yqkA</name>
    <name evidence="1" type="ORF">HHSLTHF2_16150</name>
</gene>
<keyword evidence="2" id="KW-1185">Reference proteome</keyword>
<dbReference type="InterPro" id="IPR007344">
    <property type="entry name" value="GrpB/CoaE"/>
</dbReference>
<evidence type="ECO:0000313" key="1">
    <source>
        <dbReference type="EMBL" id="BCB07725.1"/>
    </source>
</evidence>
<dbReference type="AlphaFoldDB" id="A0A6F8U4A0"/>
<dbReference type="SUPFAM" id="SSF81301">
    <property type="entry name" value="Nucleotidyltransferase"/>
    <property type="match status" value="1"/>
</dbReference>
<protein>
    <recommendedName>
        <fullName evidence="3">GrpB family protein</fullName>
    </recommendedName>
</protein>
<dbReference type="Proteomes" id="UP000502259">
    <property type="component" value="Chromosome"/>
</dbReference>
<name>A0A6F8U4A0_9GAMM</name>
<accession>A0A6F8U4A0</accession>
<dbReference type="PANTHER" id="PTHR34822:SF1">
    <property type="entry name" value="GRPB FAMILY PROTEIN"/>
    <property type="match status" value="1"/>
</dbReference>
<evidence type="ECO:0000313" key="2">
    <source>
        <dbReference type="Proteomes" id="UP000502259"/>
    </source>
</evidence>
<dbReference type="PANTHER" id="PTHR34822">
    <property type="entry name" value="GRPB DOMAIN PROTEIN (AFU_ORTHOLOGUE AFUA_1G01530)"/>
    <property type="match status" value="1"/>
</dbReference>
<evidence type="ECO:0008006" key="3">
    <source>
        <dbReference type="Google" id="ProtNLM"/>
    </source>
</evidence>
<organism evidence="1 2">
    <name type="scientific">Halomonas hydrothermalis</name>
    <dbReference type="NCBI Taxonomy" id="115561"/>
    <lineage>
        <taxon>Bacteria</taxon>
        <taxon>Pseudomonadati</taxon>
        <taxon>Pseudomonadota</taxon>
        <taxon>Gammaproteobacteria</taxon>
        <taxon>Oceanospirillales</taxon>
        <taxon>Halomonadaceae</taxon>
        <taxon>Halomonas</taxon>
    </lineage>
</organism>
<dbReference type="RefSeq" id="WP_172420662.1">
    <property type="nucleotide sequence ID" value="NZ_AP022843.1"/>
</dbReference>
<sequence length="180" mass="20700">MDEAESLQRAINEEVVIFPSDANWQRMFENERERLFDLFPDDFLAIEHIGSTAVPGLSAKPIIDILAGVDSMSCADKLMEPLCRAGYGTSMAFNASLVGRRWLMRWAEGRRTHHLHLMVYGSREWDQRLAFRNILRSNAELAQRYEKNKRLWAAEFKSDREAYTAAKTGFILETLKSAIL</sequence>
<dbReference type="Gene3D" id="3.30.460.10">
    <property type="entry name" value="Beta Polymerase, domain 2"/>
    <property type="match status" value="1"/>
</dbReference>
<reference evidence="1 2" key="1">
    <citation type="submission" date="2020-03" db="EMBL/GenBank/DDBJ databases">
        <title>Complete Genome Sequence of Halomonas hydrothermalis Strain Slthf2, Halophilic Bacterium Isolated from Deep-Sea Hydrothermal-Vent Environments.</title>
        <authorList>
            <person name="Takeyama N."/>
            <person name="Huang M."/>
            <person name="Sato K."/>
            <person name="Galipon J."/>
            <person name="Arakawa K."/>
        </authorList>
    </citation>
    <scope>NUCLEOTIDE SEQUENCE [LARGE SCALE GENOMIC DNA]</scope>
    <source>
        <strain evidence="1 2">Slthf2</strain>
    </source>
</reference>
<dbReference type="InterPro" id="IPR043519">
    <property type="entry name" value="NT_sf"/>
</dbReference>
<proteinExistence type="predicted"/>
<dbReference type="Pfam" id="PF04229">
    <property type="entry name" value="GrpB"/>
    <property type="match status" value="1"/>
</dbReference>